<dbReference type="InterPro" id="IPR050883">
    <property type="entry name" value="PNGase"/>
</dbReference>
<reference evidence="8 9" key="1">
    <citation type="submission" date="2012-05" db="EMBL/GenBank/DDBJ databases">
        <authorList>
            <person name="Weinstock G."/>
            <person name="Sodergren E."/>
            <person name="Lobos E.A."/>
            <person name="Fulton L."/>
            <person name="Fulton R."/>
            <person name="Courtney L."/>
            <person name="Fronick C."/>
            <person name="O'Laughlin M."/>
            <person name="Godfrey J."/>
            <person name="Wilson R.M."/>
            <person name="Miner T."/>
            <person name="Farmer C."/>
            <person name="Delehaunty K."/>
            <person name="Cordes M."/>
            <person name="Minx P."/>
            <person name="Tomlinson C."/>
            <person name="Chen J."/>
            <person name="Wollam A."/>
            <person name="Pepin K.H."/>
            <person name="Bhonagiri V."/>
            <person name="Zhang X."/>
            <person name="Suruliraj S."/>
            <person name="Warren W."/>
            <person name="Mitreva M."/>
            <person name="Mardis E.R."/>
            <person name="Wilson R.K."/>
        </authorList>
    </citation>
    <scope>NUCLEOTIDE SEQUENCE [LARGE SCALE GENOMIC DNA]</scope>
    <source>
        <strain evidence="8 9">F0037</strain>
    </source>
</reference>
<evidence type="ECO:0000256" key="5">
    <source>
        <dbReference type="SAM" id="SignalP"/>
    </source>
</evidence>
<evidence type="ECO:0000313" key="9">
    <source>
        <dbReference type="Proteomes" id="UP000010408"/>
    </source>
</evidence>
<dbReference type="GO" id="GO:0000224">
    <property type="term" value="F:peptide-N4-(N-acetyl-beta-glucosaminyl)asparagine amidase activity"/>
    <property type="evidence" value="ECO:0007669"/>
    <property type="project" value="TreeGrafter"/>
</dbReference>
<feature type="domain" description="Glycosyl hydrolase family 92" evidence="6">
    <location>
        <begin position="249"/>
        <end position="743"/>
    </location>
</feature>
<dbReference type="HOGENOM" id="CLU_003690_2_2_10"/>
<dbReference type="InterPro" id="IPR008928">
    <property type="entry name" value="6-hairpin_glycosidase_sf"/>
</dbReference>
<feature type="signal peptide" evidence="5">
    <location>
        <begin position="1"/>
        <end position="26"/>
    </location>
</feature>
<dbReference type="GO" id="GO:0005829">
    <property type="term" value="C:cytosol"/>
    <property type="evidence" value="ECO:0007669"/>
    <property type="project" value="TreeGrafter"/>
</dbReference>
<dbReference type="GO" id="GO:0005975">
    <property type="term" value="P:carbohydrate metabolic process"/>
    <property type="evidence" value="ECO:0007669"/>
    <property type="project" value="InterPro"/>
</dbReference>
<dbReference type="PATRIC" id="fig|1127696.3.peg.989"/>
<dbReference type="InterPro" id="IPR014718">
    <property type="entry name" value="GH-type_carb-bd"/>
</dbReference>
<evidence type="ECO:0000313" key="8">
    <source>
        <dbReference type="EMBL" id="EKY01185.1"/>
    </source>
</evidence>
<comment type="cofactor">
    <cofactor evidence="1">
        <name>Ca(2+)</name>
        <dbReference type="ChEBI" id="CHEBI:29108"/>
    </cofactor>
</comment>
<dbReference type="PANTHER" id="PTHR12143:SF43">
    <property type="entry name" value="PUTATIVE-RELATED"/>
    <property type="match status" value="1"/>
</dbReference>
<dbReference type="SUPFAM" id="SSF48208">
    <property type="entry name" value="Six-hairpin glycosidases"/>
    <property type="match status" value="1"/>
</dbReference>
<evidence type="ECO:0000256" key="1">
    <source>
        <dbReference type="ARBA" id="ARBA00001913"/>
    </source>
</evidence>
<accession>L1ND25</accession>
<proteinExistence type="predicted"/>
<dbReference type="InterPro" id="IPR012939">
    <property type="entry name" value="Glyco_hydro_92"/>
</dbReference>
<protein>
    <submittedName>
        <fullName evidence="8">Putative alpha-1,2-mannosidase</fullName>
    </submittedName>
</protein>
<dbReference type="NCBIfam" id="TIGR01180">
    <property type="entry name" value="aman2_put"/>
    <property type="match status" value="1"/>
</dbReference>
<feature type="region of interest" description="Disordered" evidence="4">
    <location>
        <begin position="744"/>
        <end position="766"/>
    </location>
</feature>
<keyword evidence="3" id="KW-0106">Calcium</keyword>
<dbReference type="FunFam" id="3.30.2080.10:FF:000001">
    <property type="entry name" value="Alpha-1,2-mannosidase subfamily"/>
    <property type="match status" value="1"/>
</dbReference>
<comment type="caution">
    <text evidence="8">The sequence shown here is derived from an EMBL/GenBank/DDBJ whole genome shotgun (WGS) entry which is preliminary data.</text>
</comment>
<dbReference type="GO" id="GO:0006516">
    <property type="term" value="P:glycoprotein catabolic process"/>
    <property type="evidence" value="ECO:0007669"/>
    <property type="project" value="TreeGrafter"/>
</dbReference>
<evidence type="ECO:0000256" key="2">
    <source>
        <dbReference type="ARBA" id="ARBA00011245"/>
    </source>
</evidence>
<feature type="chain" id="PRO_5003955045" evidence="5">
    <location>
        <begin position="27"/>
        <end position="766"/>
    </location>
</feature>
<evidence type="ECO:0000259" key="6">
    <source>
        <dbReference type="Pfam" id="PF07971"/>
    </source>
</evidence>
<dbReference type="InterPro" id="IPR041371">
    <property type="entry name" value="GH92_N"/>
</dbReference>
<comment type="subunit">
    <text evidence="2">Monomer.</text>
</comment>
<dbReference type="EMBL" id="AMEQ01000029">
    <property type="protein sequence ID" value="EKY01185.1"/>
    <property type="molecule type" value="Genomic_DNA"/>
</dbReference>
<feature type="domain" description="Glycosyl hydrolase family 92 N-terminal" evidence="7">
    <location>
        <begin position="43"/>
        <end position="243"/>
    </location>
</feature>
<dbReference type="Gene3D" id="2.70.98.10">
    <property type="match status" value="1"/>
</dbReference>
<dbReference type="PANTHER" id="PTHR12143">
    <property type="entry name" value="PEPTIDE N-GLYCANASE PNGASE -RELATED"/>
    <property type="match status" value="1"/>
</dbReference>
<dbReference type="Gene3D" id="1.20.1050.60">
    <property type="entry name" value="alpha-1,2-mannosidase"/>
    <property type="match status" value="1"/>
</dbReference>
<dbReference type="Pfam" id="PF07971">
    <property type="entry name" value="Glyco_hydro_92"/>
    <property type="match status" value="1"/>
</dbReference>
<dbReference type="Gene3D" id="3.30.2080.10">
    <property type="entry name" value="GH92 mannosidase domain"/>
    <property type="match status" value="1"/>
</dbReference>
<dbReference type="AlphaFoldDB" id="L1ND25"/>
<dbReference type="RefSeq" id="WP_005469647.1">
    <property type="nucleotide sequence ID" value="NZ_KB291047.1"/>
</dbReference>
<dbReference type="GO" id="GO:0030246">
    <property type="term" value="F:carbohydrate binding"/>
    <property type="evidence" value="ECO:0007669"/>
    <property type="project" value="InterPro"/>
</dbReference>
<evidence type="ECO:0000256" key="4">
    <source>
        <dbReference type="SAM" id="MobiDB-lite"/>
    </source>
</evidence>
<dbReference type="Proteomes" id="UP000010408">
    <property type="component" value="Unassembled WGS sequence"/>
</dbReference>
<dbReference type="InterPro" id="IPR005887">
    <property type="entry name" value="GH92_a_mannosidase_put"/>
</dbReference>
<dbReference type="Gene3D" id="1.20.1610.10">
    <property type="entry name" value="alpha-1,2-mannosidases domains"/>
    <property type="match status" value="1"/>
</dbReference>
<organism evidence="8 9">
    <name type="scientific">Porphyromonas catoniae F0037</name>
    <dbReference type="NCBI Taxonomy" id="1127696"/>
    <lineage>
        <taxon>Bacteria</taxon>
        <taxon>Pseudomonadati</taxon>
        <taxon>Bacteroidota</taxon>
        <taxon>Bacteroidia</taxon>
        <taxon>Bacteroidales</taxon>
        <taxon>Porphyromonadaceae</taxon>
        <taxon>Porphyromonas</taxon>
    </lineage>
</organism>
<dbReference type="eggNOG" id="COG3537">
    <property type="taxonomic scope" value="Bacteria"/>
</dbReference>
<sequence>MQIQRKLLNWWRQACLSLLIPTLAYSCHSPLASSEESLEAVDYVDTKMGGISHLLVPTYPTVHLPNSLMRVHPQRSDYASEQISGLPLILTSHRGVSAFSLSPRTDVTDSIPSTTRYSYDEEVIRPYSYDVFLVEPEVKVSYAPSAQSAIYTFTFEDDRKGHYLVFSTAKGQLQAFGRTLRGYQELEDSTRVYLYAESDVTPQSYGLRDETTGRVSLSHQGAEGKTIALAYSEQGVRLRYGISYISVEQARRNVEREIQSFEASLIAKAGRNEWMKALSKIEIEGGTKEERMVFYTSLYRVYERMVCLSEEGRYWSAFDRTVHDDAGVPFYTDDWIWDTYRATHPLRILLDPLKEQQMLTSYLRMAEQSADAWLPTFPEVTGDTHRMNGSHTIATFADAYAKGVTGFNLSAAYQASKKTLTEKSYLPWTRIPKGPLSEYMDKNGYFPALHPGEVEQDPRVTKWEKRQSVAVSLAAAYDYWCLSQLAKFSGHDAEADGYLRRSYDYRKLFNYETGFFHPKDGRGRFIEPFDYELSGGLGARDYYDENNAYTYRWDVLHNPADLIYLMGGRERFIDYLDETLRTPLSMSKWEFYSHLPDQTGNVGQFTMANEPSLHIPYLYNYAGAPWRTQRLIRKLIDTWFRADLMGVPGDEDGGGMSAFVVFSMMGLYPVTPGLPVYNIGTPFFPKMTLHLASGRTFVIEAEGASSVNKYIQRAELNGKPLDRPWIRHSELVAGGRLVFTMGSRPNKNWGAKTPPPSAERINLDKE</sequence>
<dbReference type="PROSITE" id="PS51257">
    <property type="entry name" value="PROKAR_LIPOPROTEIN"/>
    <property type="match status" value="1"/>
</dbReference>
<gene>
    <name evidence="8" type="ORF">HMPREF9134_01093</name>
</gene>
<evidence type="ECO:0000259" key="7">
    <source>
        <dbReference type="Pfam" id="PF17678"/>
    </source>
</evidence>
<keyword evidence="5" id="KW-0732">Signal</keyword>
<dbReference type="Pfam" id="PF17678">
    <property type="entry name" value="Glyco_hydro_92N"/>
    <property type="match status" value="1"/>
</dbReference>
<evidence type="ECO:0000256" key="3">
    <source>
        <dbReference type="ARBA" id="ARBA00022837"/>
    </source>
</evidence>
<name>L1ND25_9PORP</name>